<proteinExistence type="predicted"/>
<sequence>MARLLLFLLGLVVSVFGQCDLMSFSQTSGSVLLADSSTGPSIYVADNDWPGVHRTAQDLAWDFGRVTGANGTYRPTANGMDPMNASAPIIIAGTIGKSSLIDALIQQRILDVGDTEGKWEAYQTLLVADPSDPSRQALVIAGADKRGTIYGIYDLSQQIGVSPWYWWADVAPLPQKQIYVRNITKKQGSPSVKYRGIFINDEQPAISNWVAARFPRSPETGDVGFDHEFWSLVYELLLRLRANYFWATTWGSMFYRDDPENAVTADYYGIVAGTSHTEPMTLATNEQRAYLNGTWAWNTNRENVTDLMWVGAERAEPYETLFTMGMRGLGDEASPTLNASSLQQIVATQQDILRDVYNTTNVSSIPQMWCLYKEVGGYLADGLQPPDDVTLLWADDN</sequence>
<feature type="non-terminal residue" evidence="1">
    <location>
        <position position="397"/>
    </location>
</feature>
<gene>
    <name evidence="1" type="ORF">LTS18_002218</name>
</gene>
<evidence type="ECO:0000313" key="1">
    <source>
        <dbReference type="EMBL" id="KAK3080352.1"/>
    </source>
</evidence>
<reference evidence="1" key="1">
    <citation type="submission" date="2024-09" db="EMBL/GenBank/DDBJ databases">
        <title>Black Yeasts Isolated from many extreme environments.</title>
        <authorList>
            <person name="Coleine C."/>
            <person name="Stajich J.E."/>
            <person name="Selbmann L."/>
        </authorList>
    </citation>
    <scope>NUCLEOTIDE SEQUENCE</scope>
    <source>
        <strain evidence="1">CCFEE 5737</strain>
    </source>
</reference>
<accession>A0ACC3DU76</accession>
<organism evidence="1 2">
    <name type="scientific">Coniosporium uncinatum</name>
    <dbReference type="NCBI Taxonomy" id="93489"/>
    <lineage>
        <taxon>Eukaryota</taxon>
        <taxon>Fungi</taxon>
        <taxon>Dikarya</taxon>
        <taxon>Ascomycota</taxon>
        <taxon>Pezizomycotina</taxon>
        <taxon>Dothideomycetes</taxon>
        <taxon>Dothideomycetes incertae sedis</taxon>
        <taxon>Coniosporium</taxon>
    </lineage>
</organism>
<protein>
    <submittedName>
        <fullName evidence="1">Uncharacterized protein</fullName>
    </submittedName>
</protein>
<name>A0ACC3DU76_9PEZI</name>
<keyword evidence="2" id="KW-1185">Reference proteome</keyword>
<dbReference type="Proteomes" id="UP001186974">
    <property type="component" value="Unassembled WGS sequence"/>
</dbReference>
<comment type="caution">
    <text evidence="1">The sequence shown here is derived from an EMBL/GenBank/DDBJ whole genome shotgun (WGS) entry which is preliminary data.</text>
</comment>
<evidence type="ECO:0000313" key="2">
    <source>
        <dbReference type="Proteomes" id="UP001186974"/>
    </source>
</evidence>
<dbReference type="EMBL" id="JAWDJW010000611">
    <property type="protein sequence ID" value="KAK3080352.1"/>
    <property type="molecule type" value="Genomic_DNA"/>
</dbReference>